<dbReference type="InterPro" id="IPR050072">
    <property type="entry name" value="Peptidase_M20A"/>
</dbReference>
<dbReference type="SUPFAM" id="SSF55031">
    <property type="entry name" value="Bacterial exopeptidase dimerisation domain"/>
    <property type="match status" value="1"/>
</dbReference>
<dbReference type="GO" id="GO:0006526">
    <property type="term" value="P:L-arginine biosynthetic process"/>
    <property type="evidence" value="ECO:0007669"/>
    <property type="project" value="TreeGrafter"/>
</dbReference>
<keyword evidence="4" id="KW-0479">Metal-binding</keyword>
<keyword evidence="3" id="KW-0645">Protease</keyword>
<proteinExistence type="inferred from homology"/>
<dbReference type="Pfam" id="PF07687">
    <property type="entry name" value="M20_dimer"/>
    <property type="match status" value="1"/>
</dbReference>
<evidence type="ECO:0000256" key="4">
    <source>
        <dbReference type="ARBA" id="ARBA00022723"/>
    </source>
</evidence>
<dbReference type="InterPro" id="IPR036264">
    <property type="entry name" value="Bact_exopeptidase_dim_dom"/>
</dbReference>
<dbReference type="Gene3D" id="3.30.70.360">
    <property type="match status" value="2"/>
</dbReference>
<evidence type="ECO:0000256" key="9">
    <source>
        <dbReference type="ARBA" id="ARBA00023285"/>
    </source>
</evidence>
<dbReference type="SUPFAM" id="SSF53187">
    <property type="entry name" value="Zn-dependent exopeptidases"/>
    <property type="match status" value="1"/>
</dbReference>
<evidence type="ECO:0000313" key="13">
    <source>
        <dbReference type="Proteomes" id="UP000230390"/>
    </source>
</evidence>
<feature type="signal peptide" evidence="10">
    <location>
        <begin position="1"/>
        <end position="22"/>
    </location>
</feature>
<dbReference type="NCBIfam" id="TIGR01887">
    <property type="entry name" value="dipeptidaselike"/>
    <property type="match status" value="1"/>
</dbReference>
<evidence type="ECO:0000313" key="12">
    <source>
        <dbReference type="EMBL" id="PIL43517.1"/>
    </source>
</evidence>
<protein>
    <recommendedName>
        <fullName evidence="11">Peptidase M20 dimerisation domain-containing protein</fullName>
    </recommendedName>
</protein>
<dbReference type="AlphaFoldDB" id="A0A2G8TBT2"/>
<feature type="chain" id="PRO_5013876679" description="Peptidase M20 dimerisation domain-containing protein" evidence="10">
    <location>
        <begin position="23"/>
        <end position="508"/>
    </location>
</feature>
<dbReference type="PANTHER" id="PTHR43808">
    <property type="entry name" value="ACETYLORNITHINE DEACETYLASE"/>
    <property type="match status" value="1"/>
</dbReference>
<feature type="domain" description="Peptidase M20 dimerisation" evidence="11">
    <location>
        <begin position="295"/>
        <end position="406"/>
    </location>
</feature>
<evidence type="ECO:0000256" key="3">
    <source>
        <dbReference type="ARBA" id="ARBA00022670"/>
    </source>
</evidence>
<evidence type="ECO:0000259" key="11">
    <source>
        <dbReference type="Pfam" id="PF07687"/>
    </source>
</evidence>
<reference evidence="12 13" key="1">
    <citation type="submission" date="2017-10" db="EMBL/GenBank/DDBJ databases">
        <title>Massilia psychrophilum sp. nov., a novel purple-pigmented bacterium isolated from Tianshan glacier, Xinjiang Municipality, China.</title>
        <authorList>
            <person name="Wang H."/>
        </authorList>
    </citation>
    <scope>NUCLEOTIDE SEQUENCE [LARGE SCALE GENOMIC DNA]</scope>
    <source>
        <strain evidence="12 13">JCM 30074</strain>
    </source>
</reference>
<accession>A0A2G8TBT2</accession>
<evidence type="ECO:0000256" key="1">
    <source>
        <dbReference type="ARBA" id="ARBA00001947"/>
    </source>
</evidence>
<keyword evidence="9" id="KW-0170">Cobalt</keyword>
<keyword evidence="5" id="KW-0378">Hydrolase</keyword>
<dbReference type="GO" id="GO:0008270">
    <property type="term" value="F:zinc ion binding"/>
    <property type="evidence" value="ECO:0007669"/>
    <property type="project" value="InterPro"/>
</dbReference>
<dbReference type="Pfam" id="PF01546">
    <property type="entry name" value="Peptidase_M20"/>
    <property type="match status" value="1"/>
</dbReference>
<keyword evidence="7" id="KW-0224">Dipeptidase</keyword>
<dbReference type="PANTHER" id="PTHR43808:SF31">
    <property type="entry name" value="N-ACETYL-L-CITRULLINE DEACETYLASE"/>
    <property type="match status" value="1"/>
</dbReference>
<evidence type="ECO:0000256" key="7">
    <source>
        <dbReference type="ARBA" id="ARBA00022997"/>
    </source>
</evidence>
<dbReference type="Gene3D" id="3.40.630.10">
    <property type="entry name" value="Zn peptidases"/>
    <property type="match status" value="1"/>
</dbReference>
<evidence type="ECO:0000256" key="2">
    <source>
        <dbReference type="ARBA" id="ARBA00006247"/>
    </source>
</evidence>
<evidence type="ECO:0000256" key="5">
    <source>
        <dbReference type="ARBA" id="ARBA00022801"/>
    </source>
</evidence>
<dbReference type="EMBL" id="PDOC01000013">
    <property type="protein sequence ID" value="PIL43517.1"/>
    <property type="molecule type" value="Genomic_DNA"/>
</dbReference>
<dbReference type="Proteomes" id="UP000230390">
    <property type="component" value="Unassembled WGS sequence"/>
</dbReference>
<name>A0A2G8TBT2_9BURK</name>
<comment type="caution">
    <text evidence="12">The sequence shown here is derived from an EMBL/GenBank/DDBJ whole genome shotgun (WGS) entry which is preliminary data.</text>
</comment>
<dbReference type="GO" id="GO:0016805">
    <property type="term" value="F:dipeptidase activity"/>
    <property type="evidence" value="ECO:0007669"/>
    <property type="project" value="UniProtKB-KW"/>
</dbReference>
<dbReference type="NCBIfam" id="NF004809">
    <property type="entry name" value="PRK06156.1"/>
    <property type="match status" value="1"/>
</dbReference>
<dbReference type="InterPro" id="IPR011650">
    <property type="entry name" value="Peptidase_M20_dimer"/>
</dbReference>
<dbReference type="OrthoDB" id="9761532at2"/>
<dbReference type="InterPro" id="IPR002933">
    <property type="entry name" value="Peptidase_M20"/>
</dbReference>
<keyword evidence="8" id="KW-0482">Metalloprotease</keyword>
<dbReference type="GO" id="GO:0008237">
    <property type="term" value="F:metallopeptidase activity"/>
    <property type="evidence" value="ECO:0007669"/>
    <property type="project" value="UniProtKB-KW"/>
</dbReference>
<sequence>MRPRSFHMVALVMGLLSPAAFAAAPASQIPPSTAATKAATHALKTYSGDIVASVAKMVSYNTVAVPNVPIAANPAHIGFKQYLREHGEHLGFDVTDYGSVVVVGMGKGPQRVGIVTHGDVQPVNPAKWAKSPFELDTTSEPGRLIGRGTEDDKGPIATALYAMKAIKDQGIVLSKRIELYVYMAEESDWDPLVAHLKEHAPPQMNITLDSEYPVVTAEKGFGSVSFMLPNQPARIDSVEPDLIAFTGGFFGSQIPEDAGAVIANATPRLEAQIRQRAAAQKGMRYQFLWQDKQLAITALGVSAHSSQPENGVNAISMLADALAVRPWADSTAGALVNFLNEVIGTGVYGQKFGNVAYRDDFMGPMTVAPTVIKQSPEGISLNINIRRPKGKSKDQVVAEMSAALTQWQARHVALTNIKLNIGDPWVQANAPQVDTLLSVFSHYTGIKNAKPRSIGGGTNSRLFPNAVSFGPAMPDATYSGHSEHEFITLKQLLLNLQMYTAVLVELAK</sequence>
<keyword evidence="13" id="KW-1185">Reference proteome</keyword>
<comment type="cofactor">
    <cofactor evidence="1">
        <name>Zn(2+)</name>
        <dbReference type="ChEBI" id="CHEBI:29105"/>
    </cofactor>
</comment>
<gene>
    <name evidence="12" type="ORF">CR105_18590</name>
</gene>
<dbReference type="GO" id="GO:0006508">
    <property type="term" value="P:proteolysis"/>
    <property type="evidence" value="ECO:0007669"/>
    <property type="project" value="UniProtKB-KW"/>
</dbReference>
<evidence type="ECO:0000256" key="6">
    <source>
        <dbReference type="ARBA" id="ARBA00022833"/>
    </source>
</evidence>
<keyword evidence="6" id="KW-0862">Zinc</keyword>
<evidence type="ECO:0000256" key="8">
    <source>
        <dbReference type="ARBA" id="ARBA00023049"/>
    </source>
</evidence>
<organism evidence="12 13">
    <name type="scientific">Massilia eurypsychrophila</name>
    <dbReference type="NCBI Taxonomy" id="1485217"/>
    <lineage>
        <taxon>Bacteria</taxon>
        <taxon>Pseudomonadati</taxon>
        <taxon>Pseudomonadota</taxon>
        <taxon>Betaproteobacteria</taxon>
        <taxon>Burkholderiales</taxon>
        <taxon>Oxalobacteraceae</taxon>
        <taxon>Telluria group</taxon>
        <taxon>Massilia</taxon>
    </lineage>
</organism>
<evidence type="ECO:0000256" key="10">
    <source>
        <dbReference type="SAM" id="SignalP"/>
    </source>
</evidence>
<keyword evidence="10" id="KW-0732">Signal</keyword>
<dbReference type="GO" id="GO:0008777">
    <property type="term" value="F:acetylornithine deacetylase activity"/>
    <property type="evidence" value="ECO:0007669"/>
    <property type="project" value="TreeGrafter"/>
</dbReference>
<dbReference type="InterPro" id="IPR010964">
    <property type="entry name" value="M20A_pepV-rel"/>
</dbReference>
<comment type="similarity">
    <text evidence="2">Belongs to the peptidase M20A family.</text>
</comment>